<sequence>MATRTALNKNNSAVKRIMQEARELANDPCTDYAAAPLEDDIFEWHCTIRGPPGTEFEGGLYHFRILLPSEYPFRPPAIMMLTPNGRFELNTKICISFTNYHEELWQPAWGVRTGLQGFFPLKGTAAVGVGALEYPTAERKRLAALSREWVCPRCKMSNIEHLHDPPESSGSSSAESSSGDSSVSDETPASESPAENASSNPVSQPVAHSEPPAASQPLVIHQPVPVPPSGPASMPNPEPVPVQQTIIHRPIPLVAPRPTRPLARAALVTQSYTPPRTPMVSQPSTREGTPQPALAAALRQTTPRRPPVLLDTAICVLLVLLLGLICRRIL</sequence>
<keyword evidence="3" id="KW-0472">Membrane</keyword>
<feature type="region of interest" description="Disordered" evidence="2">
    <location>
        <begin position="161"/>
        <end position="213"/>
    </location>
</feature>
<dbReference type="AlphaFoldDB" id="A0AAD7XCZ2"/>
<evidence type="ECO:0000256" key="1">
    <source>
        <dbReference type="ARBA" id="ARBA00022786"/>
    </source>
</evidence>
<evidence type="ECO:0000313" key="5">
    <source>
        <dbReference type="EMBL" id="KAJ8481229.1"/>
    </source>
</evidence>
<evidence type="ECO:0000256" key="2">
    <source>
        <dbReference type="SAM" id="MobiDB-lite"/>
    </source>
</evidence>
<dbReference type="SMART" id="SM00212">
    <property type="entry name" value="UBCc"/>
    <property type="match status" value="1"/>
</dbReference>
<keyword evidence="6" id="KW-1185">Reference proteome</keyword>
<dbReference type="PANTHER" id="PTHR24067">
    <property type="entry name" value="UBIQUITIN-CONJUGATING ENZYME E2"/>
    <property type="match status" value="1"/>
</dbReference>
<evidence type="ECO:0000259" key="4">
    <source>
        <dbReference type="PROSITE" id="PS50127"/>
    </source>
</evidence>
<protein>
    <recommendedName>
        <fullName evidence="4">UBC core domain-containing protein</fullName>
    </recommendedName>
</protein>
<gene>
    <name evidence="5" type="ORF">ONZ51_g6134</name>
</gene>
<dbReference type="SUPFAM" id="SSF54495">
    <property type="entry name" value="UBC-like"/>
    <property type="match status" value="1"/>
</dbReference>
<dbReference type="Proteomes" id="UP001215151">
    <property type="component" value="Unassembled WGS sequence"/>
</dbReference>
<feature type="compositionally biased region" description="Pro residues" evidence="2">
    <location>
        <begin position="224"/>
        <end position="238"/>
    </location>
</feature>
<evidence type="ECO:0000313" key="6">
    <source>
        <dbReference type="Proteomes" id="UP001215151"/>
    </source>
</evidence>
<dbReference type="FunFam" id="3.10.110.10:FF:000086">
    <property type="entry name" value="Ubiquitin-conjugating enzyme E2 J1"/>
    <property type="match status" value="1"/>
</dbReference>
<dbReference type="InterPro" id="IPR000608">
    <property type="entry name" value="UBC"/>
</dbReference>
<dbReference type="InterPro" id="IPR050113">
    <property type="entry name" value="Ub_conjugating_enzyme"/>
</dbReference>
<feature type="compositionally biased region" description="Low complexity" evidence="2">
    <location>
        <begin position="167"/>
        <end position="201"/>
    </location>
</feature>
<feature type="region of interest" description="Disordered" evidence="2">
    <location>
        <begin position="219"/>
        <end position="238"/>
    </location>
</feature>
<dbReference type="Pfam" id="PF00179">
    <property type="entry name" value="UQ_con"/>
    <property type="match status" value="1"/>
</dbReference>
<reference evidence="5" key="1">
    <citation type="submission" date="2022-11" db="EMBL/GenBank/DDBJ databases">
        <title>Genome Sequence of Cubamyces cubensis.</title>
        <authorList>
            <person name="Buettner E."/>
        </authorList>
    </citation>
    <scope>NUCLEOTIDE SEQUENCE</scope>
    <source>
        <strain evidence="5">MPL-01</strain>
    </source>
</reference>
<dbReference type="Gene3D" id="3.10.110.10">
    <property type="entry name" value="Ubiquitin Conjugating Enzyme"/>
    <property type="match status" value="1"/>
</dbReference>
<comment type="caution">
    <text evidence="5">The sequence shown here is derived from an EMBL/GenBank/DDBJ whole genome shotgun (WGS) entry which is preliminary data.</text>
</comment>
<organism evidence="5 6">
    <name type="scientific">Trametes cubensis</name>
    <dbReference type="NCBI Taxonomy" id="1111947"/>
    <lineage>
        <taxon>Eukaryota</taxon>
        <taxon>Fungi</taxon>
        <taxon>Dikarya</taxon>
        <taxon>Basidiomycota</taxon>
        <taxon>Agaricomycotina</taxon>
        <taxon>Agaricomycetes</taxon>
        <taxon>Polyporales</taxon>
        <taxon>Polyporaceae</taxon>
        <taxon>Trametes</taxon>
    </lineage>
</organism>
<accession>A0AAD7XCZ2</accession>
<keyword evidence="3" id="KW-0812">Transmembrane</keyword>
<name>A0AAD7XCZ2_9APHY</name>
<dbReference type="EMBL" id="JAPEVG010000142">
    <property type="protein sequence ID" value="KAJ8481229.1"/>
    <property type="molecule type" value="Genomic_DNA"/>
</dbReference>
<feature type="transmembrane region" description="Helical" evidence="3">
    <location>
        <begin position="308"/>
        <end position="326"/>
    </location>
</feature>
<dbReference type="PROSITE" id="PS50127">
    <property type="entry name" value="UBC_2"/>
    <property type="match status" value="1"/>
</dbReference>
<feature type="domain" description="UBC core" evidence="4">
    <location>
        <begin position="12"/>
        <end position="163"/>
    </location>
</feature>
<evidence type="ECO:0000256" key="3">
    <source>
        <dbReference type="SAM" id="Phobius"/>
    </source>
</evidence>
<keyword evidence="1" id="KW-0833">Ubl conjugation pathway</keyword>
<proteinExistence type="predicted"/>
<dbReference type="CDD" id="cd23799">
    <property type="entry name" value="UBCc_UBE2J"/>
    <property type="match status" value="1"/>
</dbReference>
<dbReference type="InterPro" id="IPR016135">
    <property type="entry name" value="UBQ-conjugating_enzyme/RWD"/>
</dbReference>
<keyword evidence="3" id="KW-1133">Transmembrane helix</keyword>